<dbReference type="RefSeq" id="WP_273628084.1">
    <property type="nucleotide sequence ID" value="NZ_CP117167.1"/>
</dbReference>
<evidence type="ECO:0000313" key="3">
    <source>
        <dbReference type="Proteomes" id="UP001216139"/>
    </source>
</evidence>
<organism evidence="2 3">
    <name type="scientific">Mucilaginibacter jinjuensis</name>
    <dbReference type="NCBI Taxonomy" id="1176721"/>
    <lineage>
        <taxon>Bacteria</taxon>
        <taxon>Pseudomonadati</taxon>
        <taxon>Bacteroidota</taxon>
        <taxon>Sphingobacteriia</taxon>
        <taxon>Sphingobacteriales</taxon>
        <taxon>Sphingobacteriaceae</taxon>
        <taxon>Mucilaginibacter</taxon>
    </lineage>
</organism>
<feature type="signal peptide" evidence="1">
    <location>
        <begin position="1"/>
        <end position="20"/>
    </location>
</feature>
<evidence type="ECO:0000256" key="1">
    <source>
        <dbReference type="SAM" id="SignalP"/>
    </source>
</evidence>
<evidence type="ECO:0008006" key="4">
    <source>
        <dbReference type="Google" id="ProtNLM"/>
    </source>
</evidence>
<keyword evidence="3" id="KW-1185">Reference proteome</keyword>
<feature type="chain" id="PRO_5047076934" description="Outer membrane beta-barrel porin/alpha-amylase" evidence="1">
    <location>
        <begin position="21"/>
        <end position="273"/>
    </location>
</feature>
<dbReference type="Proteomes" id="UP001216139">
    <property type="component" value="Chromosome"/>
</dbReference>
<accession>A0ABY7T150</accession>
<proteinExistence type="predicted"/>
<dbReference type="EMBL" id="CP117167">
    <property type="protein sequence ID" value="WCT09988.1"/>
    <property type="molecule type" value="Genomic_DNA"/>
</dbReference>
<reference evidence="2 3" key="1">
    <citation type="submission" date="2023-02" db="EMBL/GenBank/DDBJ databases">
        <title>Genome sequence of Mucilaginibacter jinjuensis strain KACC 16571.</title>
        <authorList>
            <person name="Kim S."/>
            <person name="Heo J."/>
            <person name="Kwon S.-W."/>
        </authorList>
    </citation>
    <scope>NUCLEOTIDE SEQUENCE [LARGE SCALE GENOMIC DNA]</scope>
    <source>
        <strain evidence="2 3">KACC 16571</strain>
    </source>
</reference>
<protein>
    <recommendedName>
        <fullName evidence="4">Outer membrane beta-barrel porin/alpha-amylase</fullName>
    </recommendedName>
</protein>
<sequence length="273" mass="28852">MKNLVLTVVFGFLLTTLAIAQQKSKPDTAKAESAEELAKKLSNPVASLISVPFQNNTDWGIGPNKGSKNTLNIQPVVPVSLNPNLNMIVRVILPVIAQTNITGVGTSQTGLSDITATAFFAPTKINNGLIWGVGPALLIPTGTSKYLGTQKFGIGPSALVLKQQGALTYGLLFNQIWSVVGASDRSAVNQLFMQPFFTHNWKSGAGLGANAELTENWHTGTFSGFLNPIITGVTKLGSQTVQLGVGPRIPIAGPDISRADFGIRAVFALVFPK</sequence>
<keyword evidence="1" id="KW-0732">Signal</keyword>
<name>A0ABY7T150_9SPHI</name>
<evidence type="ECO:0000313" key="2">
    <source>
        <dbReference type="EMBL" id="WCT09988.1"/>
    </source>
</evidence>
<gene>
    <name evidence="2" type="ORF">PQO05_14745</name>
</gene>